<sequence length="310" mass="32076">MSNPVTVSAPGKINILFKVGALQSDGYHEVLSVYQALDLREIVTVTSSESWQVTVSGAISAEQIQAVPTGEDNLVVRAAKSIAELAKIENPHPVNFEITKNVPVAGGMGGGSADAAAALLAVDELWCTGVDGEALIKAAAELGADIPFALLGGTAIGVGKGDHLESIDNVARLHWVLVPMDAGLSTPRVYAKLDEMRAARGEDPRQIPTPVQPEQLIAALKSGDAREVAKNLHNDLQEAAIALMPELSITMHAGLAAGALAAMVSGSGPTVAMLAESQAAAESIANHLAFEGYIAIPTYGPAKGTLMEHN</sequence>
<keyword evidence="6 9" id="KW-0418">Kinase</keyword>
<dbReference type="SUPFAM" id="SSF54211">
    <property type="entry name" value="Ribosomal protein S5 domain 2-like"/>
    <property type="match status" value="1"/>
</dbReference>
<accession>A0A060JGZ7</accession>
<dbReference type="GO" id="GO:0005524">
    <property type="term" value="F:ATP binding"/>
    <property type="evidence" value="ECO:0007669"/>
    <property type="project" value="UniProtKB-UniRule"/>
</dbReference>
<organism evidence="12 13">
    <name type="scientific">Rhodoluna lacicola</name>
    <dbReference type="NCBI Taxonomy" id="529884"/>
    <lineage>
        <taxon>Bacteria</taxon>
        <taxon>Bacillati</taxon>
        <taxon>Actinomycetota</taxon>
        <taxon>Actinomycetes</taxon>
        <taxon>Micrococcales</taxon>
        <taxon>Microbacteriaceae</taxon>
        <taxon>Luna cluster</taxon>
        <taxon>Luna-1 subcluster</taxon>
        <taxon>Rhodoluna</taxon>
    </lineage>
</organism>
<dbReference type="RefSeq" id="WP_038502846.1">
    <property type="nucleotide sequence ID" value="NZ_CP007490.1"/>
</dbReference>
<evidence type="ECO:0000256" key="8">
    <source>
        <dbReference type="ARBA" id="ARBA00032554"/>
    </source>
</evidence>
<keyword evidence="7 9" id="KW-0067">ATP-binding</keyword>
<reference evidence="12 13" key="1">
    <citation type="journal article" date="2014" name="Int. J. Syst. Evol. Microbiol.">
        <title>Rhodoluna lacicola gen. nov., sp. nov., a planktonic freshwater bacterium with stream-lined genome.</title>
        <authorList>
            <person name="Hahn M."/>
            <person name="Schmidt J."/>
            <person name="Taipale S.J."/>
            <person name="Doolittle W.F."/>
            <person name="Koll U."/>
        </authorList>
    </citation>
    <scope>NUCLEOTIDE SEQUENCE [LARGE SCALE GENOMIC DNA]</scope>
    <source>
        <strain evidence="12 13">MWH-Ta8</strain>
    </source>
</reference>
<evidence type="ECO:0000256" key="6">
    <source>
        <dbReference type="ARBA" id="ARBA00022777"/>
    </source>
</evidence>
<dbReference type="Gene3D" id="3.30.230.10">
    <property type="match status" value="1"/>
</dbReference>
<feature type="active site" evidence="9">
    <location>
        <position position="12"/>
    </location>
</feature>
<dbReference type="HOGENOM" id="CLU_053057_1_1_11"/>
<dbReference type="GO" id="GO:0050515">
    <property type="term" value="F:4-(cytidine 5'-diphospho)-2-C-methyl-D-erythritol kinase activity"/>
    <property type="evidence" value="ECO:0007669"/>
    <property type="project" value="UniProtKB-UniRule"/>
</dbReference>
<dbReference type="AlphaFoldDB" id="A0A060JGZ7"/>
<dbReference type="GO" id="GO:0016114">
    <property type="term" value="P:terpenoid biosynthetic process"/>
    <property type="evidence" value="ECO:0007669"/>
    <property type="project" value="UniProtKB-UniRule"/>
</dbReference>
<keyword evidence="9" id="KW-0414">Isoprene biosynthesis</keyword>
<evidence type="ECO:0000256" key="3">
    <source>
        <dbReference type="ARBA" id="ARBA00017473"/>
    </source>
</evidence>
<evidence type="ECO:0000259" key="10">
    <source>
        <dbReference type="Pfam" id="PF00288"/>
    </source>
</evidence>
<dbReference type="HAMAP" id="MF_00061">
    <property type="entry name" value="IspE"/>
    <property type="match status" value="1"/>
</dbReference>
<gene>
    <name evidence="9" type="primary">ispE</name>
    <name evidence="12" type="ORF">Rhola_00010190</name>
</gene>
<dbReference type="UniPathway" id="UPA00056">
    <property type="reaction ID" value="UER00094"/>
</dbReference>
<dbReference type="PRINTS" id="PR00958">
    <property type="entry name" value="HOMSERKINASE"/>
</dbReference>
<dbReference type="KEGG" id="rla:Rhola_00010190"/>
<dbReference type="EC" id="2.7.1.148" evidence="2 9"/>
<dbReference type="NCBIfam" id="TIGR00154">
    <property type="entry name" value="ispE"/>
    <property type="match status" value="1"/>
</dbReference>
<dbReference type="InterPro" id="IPR014721">
    <property type="entry name" value="Ribsml_uS5_D2-typ_fold_subgr"/>
</dbReference>
<protein>
    <recommendedName>
        <fullName evidence="3 9">4-diphosphocytidyl-2-C-methyl-D-erythritol kinase</fullName>
        <shortName evidence="9">CMK</shortName>
        <ecNumber evidence="2 9">2.7.1.148</ecNumber>
    </recommendedName>
    <alternativeName>
        <fullName evidence="8 9">4-(cytidine-5'-diphospho)-2-C-methyl-D-erythritol kinase</fullName>
    </alternativeName>
</protein>
<feature type="binding site" evidence="9">
    <location>
        <begin position="103"/>
        <end position="113"/>
    </location>
    <ligand>
        <name>ATP</name>
        <dbReference type="ChEBI" id="CHEBI:30616"/>
    </ligand>
</feature>
<feature type="domain" description="GHMP kinase C-terminal" evidence="11">
    <location>
        <begin position="216"/>
        <end position="292"/>
    </location>
</feature>
<dbReference type="Pfam" id="PF00288">
    <property type="entry name" value="GHMP_kinases_N"/>
    <property type="match status" value="1"/>
</dbReference>
<dbReference type="PATRIC" id="fig|529884.3.peg.980"/>
<comment type="catalytic activity">
    <reaction evidence="9">
        <text>4-CDP-2-C-methyl-D-erythritol + ATP = 4-CDP-2-C-methyl-D-erythritol 2-phosphate + ADP + H(+)</text>
        <dbReference type="Rhea" id="RHEA:18437"/>
        <dbReference type="ChEBI" id="CHEBI:15378"/>
        <dbReference type="ChEBI" id="CHEBI:30616"/>
        <dbReference type="ChEBI" id="CHEBI:57823"/>
        <dbReference type="ChEBI" id="CHEBI:57919"/>
        <dbReference type="ChEBI" id="CHEBI:456216"/>
        <dbReference type="EC" id="2.7.1.148"/>
    </reaction>
</comment>
<keyword evidence="4 9" id="KW-0808">Transferase</keyword>
<evidence type="ECO:0000256" key="7">
    <source>
        <dbReference type="ARBA" id="ARBA00022840"/>
    </source>
</evidence>
<dbReference type="PANTHER" id="PTHR43527:SF2">
    <property type="entry name" value="4-DIPHOSPHOCYTIDYL-2-C-METHYL-D-ERYTHRITOL KINASE, CHLOROPLASTIC"/>
    <property type="match status" value="1"/>
</dbReference>
<dbReference type="Gene3D" id="3.30.70.890">
    <property type="entry name" value="GHMP kinase, C-terminal domain"/>
    <property type="match status" value="1"/>
</dbReference>
<dbReference type="STRING" id="529884.Rhola_00010190"/>
<evidence type="ECO:0000256" key="9">
    <source>
        <dbReference type="HAMAP-Rule" id="MF_00061"/>
    </source>
</evidence>
<dbReference type="InterPro" id="IPR004424">
    <property type="entry name" value="IspE"/>
</dbReference>
<name>A0A060JGZ7_9MICO</name>
<keyword evidence="13" id="KW-1185">Reference proteome</keyword>
<dbReference type="EMBL" id="CP007490">
    <property type="protein sequence ID" value="AIC47817.1"/>
    <property type="molecule type" value="Genomic_DNA"/>
</dbReference>
<comment type="function">
    <text evidence="9">Catalyzes the phosphorylation of the position 2 hydroxy group of 4-diphosphocytidyl-2C-methyl-D-erythritol.</text>
</comment>
<feature type="active site" evidence="9">
    <location>
        <position position="145"/>
    </location>
</feature>
<evidence type="ECO:0000256" key="2">
    <source>
        <dbReference type="ARBA" id="ARBA00012052"/>
    </source>
</evidence>
<dbReference type="GO" id="GO:0019288">
    <property type="term" value="P:isopentenyl diphosphate biosynthetic process, methylerythritol 4-phosphate pathway"/>
    <property type="evidence" value="ECO:0007669"/>
    <property type="project" value="UniProtKB-UniRule"/>
</dbReference>
<dbReference type="InterPro" id="IPR020568">
    <property type="entry name" value="Ribosomal_Su5_D2-typ_SF"/>
</dbReference>
<dbReference type="eggNOG" id="COG1947">
    <property type="taxonomic scope" value="Bacteria"/>
</dbReference>
<dbReference type="NCBIfam" id="NF002870">
    <property type="entry name" value="PRK03188.1"/>
    <property type="match status" value="1"/>
</dbReference>
<proteinExistence type="inferred from homology"/>
<feature type="domain" description="GHMP kinase N-terminal" evidence="10">
    <location>
        <begin position="73"/>
        <end position="153"/>
    </location>
</feature>
<dbReference type="Pfam" id="PF08544">
    <property type="entry name" value="GHMP_kinases_C"/>
    <property type="match status" value="1"/>
</dbReference>
<dbReference type="InterPro" id="IPR036554">
    <property type="entry name" value="GHMP_kinase_C_sf"/>
</dbReference>
<evidence type="ECO:0000256" key="1">
    <source>
        <dbReference type="ARBA" id="ARBA00009684"/>
    </source>
</evidence>
<dbReference type="OrthoDB" id="3173073at2"/>
<comment type="similarity">
    <text evidence="1 9">Belongs to the GHMP kinase family. IspE subfamily.</text>
</comment>
<dbReference type="SUPFAM" id="SSF55060">
    <property type="entry name" value="GHMP Kinase, C-terminal domain"/>
    <property type="match status" value="1"/>
</dbReference>
<evidence type="ECO:0000313" key="13">
    <source>
        <dbReference type="Proteomes" id="UP000067708"/>
    </source>
</evidence>
<comment type="pathway">
    <text evidence="9">Isoprenoid biosynthesis; isopentenyl diphosphate biosynthesis via DXP pathway; isopentenyl diphosphate from 1-deoxy-D-xylulose 5-phosphate: step 3/6.</text>
</comment>
<dbReference type="Proteomes" id="UP000067708">
    <property type="component" value="Chromosome"/>
</dbReference>
<dbReference type="InterPro" id="IPR013750">
    <property type="entry name" value="GHMP_kinase_C_dom"/>
</dbReference>
<evidence type="ECO:0000313" key="12">
    <source>
        <dbReference type="EMBL" id="AIC47817.1"/>
    </source>
</evidence>
<dbReference type="InterPro" id="IPR006204">
    <property type="entry name" value="GHMP_kinase_N_dom"/>
</dbReference>
<dbReference type="PANTHER" id="PTHR43527">
    <property type="entry name" value="4-DIPHOSPHOCYTIDYL-2-C-METHYL-D-ERYTHRITOL KINASE, CHLOROPLASTIC"/>
    <property type="match status" value="1"/>
</dbReference>
<evidence type="ECO:0000259" key="11">
    <source>
        <dbReference type="Pfam" id="PF08544"/>
    </source>
</evidence>
<evidence type="ECO:0000256" key="4">
    <source>
        <dbReference type="ARBA" id="ARBA00022679"/>
    </source>
</evidence>
<dbReference type="PIRSF" id="PIRSF010376">
    <property type="entry name" value="IspE"/>
    <property type="match status" value="1"/>
</dbReference>
<keyword evidence="5 9" id="KW-0547">Nucleotide-binding</keyword>
<evidence type="ECO:0000256" key="5">
    <source>
        <dbReference type="ARBA" id="ARBA00022741"/>
    </source>
</evidence>